<protein>
    <recommendedName>
        <fullName evidence="2">SnoaL-like domain-containing protein</fullName>
    </recommendedName>
</protein>
<sequence length="158" mass="17799">MMNMLKRFLLCTVLALGLASNSFAADVQLDCTNLVLDYAYHRDRPNPVELSQLFTEHGSLTVGADTWTGRSAILERLESTRSGPVYRHLMSTIRIFPVDDDHATGVSYVTVYNAPQGQRSVEGFAAIGEYHDDFVLTDEGWKIDKRVFVPIFFYGDKD</sequence>
<dbReference type="SUPFAM" id="SSF54427">
    <property type="entry name" value="NTF2-like"/>
    <property type="match status" value="1"/>
</dbReference>
<reference evidence="4" key="1">
    <citation type="submission" date="2017-08" db="EMBL/GenBank/DDBJ databases">
        <title>A dynamic microbial community with high functional redundancy inhabits the cold, oxic subseafloor aquifer.</title>
        <authorList>
            <person name="Tully B.J."/>
            <person name="Wheat C.G."/>
            <person name="Glazer B.T."/>
            <person name="Huber J.A."/>
        </authorList>
    </citation>
    <scope>NUCLEOTIDE SEQUENCE [LARGE SCALE GENOMIC DNA]</scope>
</reference>
<feature type="domain" description="SnoaL-like" evidence="2">
    <location>
        <begin position="29"/>
        <end position="146"/>
    </location>
</feature>
<feature type="signal peptide" evidence="1">
    <location>
        <begin position="1"/>
        <end position="24"/>
    </location>
</feature>
<organism evidence="3 4">
    <name type="scientific">SAR86 cluster bacterium</name>
    <dbReference type="NCBI Taxonomy" id="2030880"/>
    <lineage>
        <taxon>Bacteria</taxon>
        <taxon>Pseudomonadati</taxon>
        <taxon>Pseudomonadota</taxon>
        <taxon>Gammaproteobacteria</taxon>
        <taxon>SAR86 cluster</taxon>
    </lineage>
</organism>
<dbReference type="Pfam" id="PF13577">
    <property type="entry name" value="SnoaL_4"/>
    <property type="match status" value="1"/>
</dbReference>
<evidence type="ECO:0000313" key="4">
    <source>
        <dbReference type="Proteomes" id="UP000218327"/>
    </source>
</evidence>
<dbReference type="CDD" id="cd00531">
    <property type="entry name" value="NTF2_like"/>
    <property type="match status" value="1"/>
</dbReference>
<evidence type="ECO:0000313" key="3">
    <source>
        <dbReference type="EMBL" id="PCJ23497.1"/>
    </source>
</evidence>
<dbReference type="InterPro" id="IPR037401">
    <property type="entry name" value="SnoaL-like"/>
</dbReference>
<dbReference type="EMBL" id="NVVJ01000038">
    <property type="protein sequence ID" value="PCJ23497.1"/>
    <property type="molecule type" value="Genomic_DNA"/>
</dbReference>
<keyword evidence="1" id="KW-0732">Signal</keyword>
<evidence type="ECO:0000256" key="1">
    <source>
        <dbReference type="SAM" id="SignalP"/>
    </source>
</evidence>
<gene>
    <name evidence="3" type="ORF">COA96_11645</name>
</gene>
<comment type="caution">
    <text evidence="3">The sequence shown here is derived from an EMBL/GenBank/DDBJ whole genome shotgun (WGS) entry which is preliminary data.</text>
</comment>
<evidence type="ECO:0000259" key="2">
    <source>
        <dbReference type="Pfam" id="PF13577"/>
    </source>
</evidence>
<accession>A0A2A5AW08</accession>
<dbReference type="AlphaFoldDB" id="A0A2A5AW08"/>
<feature type="chain" id="PRO_5012743291" description="SnoaL-like domain-containing protein" evidence="1">
    <location>
        <begin position="25"/>
        <end position="158"/>
    </location>
</feature>
<name>A0A2A5AW08_9GAMM</name>
<dbReference type="Gene3D" id="3.10.450.50">
    <property type="match status" value="1"/>
</dbReference>
<proteinExistence type="predicted"/>
<dbReference type="InterPro" id="IPR032710">
    <property type="entry name" value="NTF2-like_dom_sf"/>
</dbReference>
<dbReference type="Proteomes" id="UP000218327">
    <property type="component" value="Unassembled WGS sequence"/>
</dbReference>